<proteinExistence type="predicted"/>
<dbReference type="AlphaFoldDB" id="A0A414AUL6"/>
<name>A0A414AUL6_9FIRM</name>
<evidence type="ECO:0000256" key="1">
    <source>
        <dbReference type="SAM" id="Coils"/>
    </source>
</evidence>
<comment type="caution">
    <text evidence="3">The sequence shown here is derived from an EMBL/GenBank/DDBJ whole genome shotgun (WGS) entry which is preliminary data.</text>
</comment>
<sequence length="410" mass="48445">MEDYGERELEKEGRGDEFSLIRERLDSAGVEGQLKTSLFGGYAKKGVEEIISTYKDMVSMMQDSFEYQLRELTAEKERIGTERMVLKKQLQDELDKNRETIQLQHQYEELLRDHERAIKELEVNCFERQRLEQEYKELSREYEEFKIRQKEELNNKQESVSEGVPEGESVRRMMIQLEEMTRYCEVMEEEQKNLEDQLRSMKTIGEELSRMSEKYDQSRSELNEARKKYMSLQRENQSMNQEMESASQIIAEIMEQFERKEKENTELRQQLREYKQQLMTVKKEKLESDTAYVLLMELNNKREEELQKSIEELEAARSEAADLKRRNKELENNKIIRIQAGPGAGGTKQEQPEVDNQTINDQETDMQKMKALLERAESVSKRLSGEEVSNTKVDGADSKIEYPIIETEVL</sequence>
<dbReference type="RefSeq" id="WP_119205218.1">
    <property type="nucleotide sequence ID" value="NZ_JAWEHB010000064.1"/>
</dbReference>
<evidence type="ECO:0000313" key="4">
    <source>
        <dbReference type="Proteomes" id="UP000283975"/>
    </source>
</evidence>
<keyword evidence="1" id="KW-0175">Coiled coil</keyword>
<feature type="region of interest" description="Disordered" evidence="2">
    <location>
        <begin position="340"/>
        <end position="367"/>
    </location>
</feature>
<gene>
    <name evidence="3" type="ORF">DW839_15485</name>
</gene>
<protein>
    <submittedName>
        <fullName evidence="3">Uncharacterized protein</fullName>
    </submittedName>
</protein>
<reference evidence="3 4" key="1">
    <citation type="submission" date="2018-08" db="EMBL/GenBank/DDBJ databases">
        <title>A genome reference for cultivated species of the human gut microbiota.</title>
        <authorList>
            <person name="Zou Y."/>
            <person name="Xue W."/>
            <person name="Luo G."/>
        </authorList>
    </citation>
    <scope>NUCLEOTIDE SEQUENCE [LARGE SCALE GENOMIC DNA]</scope>
    <source>
        <strain evidence="3 4">AM35-14</strain>
    </source>
</reference>
<accession>A0A414AUL6</accession>
<dbReference type="Proteomes" id="UP000283975">
    <property type="component" value="Unassembled WGS sequence"/>
</dbReference>
<organism evidence="3 4">
    <name type="scientific">Enterocloster bolteae</name>
    <dbReference type="NCBI Taxonomy" id="208479"/>
    <lineage>
        <taxon>Bacteria</taxon>
        <taxon>Bacillati</taxon>
        <taxon>Bacillota</taxon>
        <taxon>Clostridia</taxon>
        <taxon>Lachnospirales</taxon>
        <taxon>Lachnospiraceae</taxon>
        <taxon>Enterocloster</taxon>
    </lineage>
</organism>
<dbReference type="EMBL" id="QSHZ01000015">
    <property type="protein sequence ID" value="RHC55314.1"/>
    <property type="molecule type" value="Genomic_DNA"/>
</dbReference>
<evidence type="ECO:0000256" key="2">
    <source>
        <dbReference type="SAM" id="MobiDB-lite"/>
    </source>
</evidence>
<feature type="coiled-coil region" evidence="1">
    <location>
        <begin position="69"/>
        <end position="333"/>
    </location>
</feature>
<evidence type="ECO:0000313" key="3">
    <source>
        <dbReference type="EMBL" id="RHC55314.1"/>
    </source>
</evidence>